<organism evidence="2 3">
    <name type="scientific">Candidatus Iainarchaeum sp</name>
    <dbReference type="NCBI Taxonomy" id="3101447"/>
    <lineage>
        <taxon>Archaea</taxon>
        <taxon>Candidatus Iainarchaeota</taxon>
        <taxon>Candidatus Iainarchaeia</taxon>
        <taxon>Candidatus Iainarchaeales</taxon>
        <taxon>Candidatus Iainarchaeaceae</taxon>
        <taxon>Candidatus Iainarchaeum</taxon>
    </lineage>
</organism>
<keyword evidence="1" id="KW-0812">Transmembrane</keyword>
<gene>
    <name evidence="2" type="ORF">JW744_03740</name>
</gene>
<sequence length="86" mass="9446">MGWKEDIVAAYALGSSFVVGRIFIEMMLPVLGFMASGMTTEAFTGTFTSLIMLMVRVALPFPDAVDIILRIAAAIIFFYVKYKPGD</sequence>
<dbReference type="EMBL" id="JAFGDB010000062">
    <property type="protein sequence ID" value="MBN2067554.1"/>
    <property type="molecule type" value="Genomic_DNA"/>
</dbReference>
<name>A0A938YNS7_9ARCH</name>
<keyword evidence="1" id="KW-1133">Transmembrane helix</keyword>
<dbReference type="AlphaFoldDB" id="A0A938YNS7"/>
<protein>
    <submittedName>
        <fullName evidence="2">Uncharacterized protein</fullName>
    </submittedName>
</protein>
<proteinExistence type="predicted"/>
<evidence type="ECO:0000256" key="1">
    <source>
        <dbReference type="SAM" id="Phobius"/>
    </source>
</evidence>
<accession>A0A938YNS7</accession>
<reference evidence="2" key="1">
    <citation type="submission" date="2021-01" db="EMBL/GenBank/DDBJ databases">
        <title>Active Sulfur Cycling in an Early Earth Analoge.</title>
        <authorList>
            <person name="Hahn C.R."/>
            <person name="Youssef N.H."/>
            <person name="Elshahed M."/>
        </authorList>
    </citation>
    <scope>NUCLEOTIDE SEQUENCE</scope>
    <source>
        <strain evidence="2">Zod_Metabat.1151</strain>
    </source>
</reference>
<dbReference type="Proteomes" id="UP000809243">
    <property type="component" value="Unassembled WGS sequence"/>
</dbReference>
<feature type="transmembrane region" description="Helical" evidence="1">
    <location>
        <begin position="30"/>
        <end position="55"/>
    </location>
</feature>
<feature type="transmembrane region" description="Helical" evidence="1">
    <location>
        <begin position="7"/>
        <end position="24"/>
    </location>
</feature>
<comment type="caution">
    <text evidence="2">The sequence shown here is derived from an EMBL/GenBank/DDBJ whole genome shotgun (WGS) entry which is preliminary data.</text>
</comment>
<evidence type="ECO:0000313" key="2">
    <source>
        <dbReference type="EMBL" id="MBN2067554.1"/>
    </source>
</evidence>
<evidence type="ECO:0000313" key="3">
    <source>
        <dbReference type="Proteomes" id="UP000809243"/>
    </source>
</evidence>
<keyword evidence="1" id="KW-0472">Membrane</keyword>
<feature type="transmembrane region" description="Helical" evidence="1">
    <location>
        <begin position="67"/>
        <end position="82"/>
    </location>
</feature>